<gene>
    <name evidence="2" type="ORF">GY24_08810</name>
</gene>
<comment type="caution">
    <text evidence="2">The sequence shown here is derived from an EMBL/GenBank/DDBJ whole genome shotgun (WGS) entry which is preliminary data.</text>
</comment>
<keyword evidence="3" id="KW-1185">Reference proteome</keyword>
<dbReference type="RefSeq" id="WP_104475299.1">
    <property type="nucleotide sequence ID" value="NZ_MPZN01000024.1"/>
</dbReference>
<accession>A0ABX5AVB6</accession>
<dbReference type="PANTHER" id="PTHR21381:SF3">
    <property type="entry name" value="SGC REGION PROTEIN SGCQ-RELATED"/>
    <property type="match status" value="1"/>
</dbReference>
<evidence type="ECO:0000256" key="1">
    <source>
        <dbReference type="ARBA" id="ARBA00006007"/>
    </source>
</evidence>
<evidence type="ECO:0000313" key="3">
    <source>
        <dbReference type="Proteomes" id="UP000237755"/>
    </source>
</evidence>
<dbReference type="InterPro" id="IPR005137">
    <property type="entry name" value="BtpA"/>
</dbReference>
<dbReference type="PANTHER" id="PTHR21381">
    <property type="entry name" value="ZGC:162297"/>
    <property type="match status" value="1"/>
</dbReference>
<organism evidence="2 3">
    <name type="scientific">Microterricola pindariensis</name>
    <dbReference type="NCBI Taxonomy" id="478010"/>
    <lineage>
        <taxon>Bacteria</taxon>
        <taxon>Bacillati</taxon>
        <taxon>Actinomycetota</taxon>
        <taxon>Actinomycetes</taxon>
        <taxon>Micrococcales</taxon>
        <taxon>Microbacteriaceae</taxon>
        <taxon>Microterricola</taxon>
    </lineage>
</organism>
<evidence type="ECO:0000313" key="2">
    <source>
        <dbReference type="EMBL" id="PPL18868.1"/>
    </source>
</evidence>
<comment type="similarity">
    <text evidence="1">Belongs to the BtpA family.</text>
</comment>
<sequence>MTSRRTAFLDRLAAAPVVLGMVHLKGETAEEKLDIARREIETLYSNGVDAVIVENYFGTPADVEAVLRVLQQERPTACYGVNVLDDDERGFALAGQYGASFVQLDSVAGHLGAEDEPAFAERLAGWRASTDAAVLGGVRFKYQPYLSGNDLGTDLGLGRERADAIVVTGEGTGMETSLERIREFRGILGEFPLIVGAGITAANCVAQLEDADGAIVGSFLKDTRKDDGDVLAAHVAELTSIAHGAR</sequence>
<dbReference type="Pfam" id="PF03437">
    <property type="entry name" value="BtpA"/>
    <property type="match status" value="1"/>
</dbReference>
<proteinExistence type="inferred from homology"/>
<evidence type="ECO:0008006" key="4">
    <source>
        <dbReference type="Google" id="ProtNLM"/>
    </source>
</evidence>
<dbReference type="SUPFAM" id="SSF51366">
    <property type="entry name" value="Ribulose-phoshate binding barrel"/>
    <property type="match status" value="1"/>
</dbReference>
<dbReference type="InterPro" id="IPR011060">
    <property type="entry name" value="RibuloseP-bd_barrel"/>
</dbReference>
<reference evidence="2 3" key="1">
    <citation type="journal article" date="2008" name="Int. J. Syst. Evol. Microbiol.">
        <title>Leifsonia pindariensis sp. nov., isolated from the Pindari glacier of the Indian Himalayas, and emended description of the genus Leifsonia.</title>
        <authorList>
            <person name="Reddy G.S."/>
            <person name="Prabagaran S.R."/>
            <person name="Shivaji S."/>
        </authorList>
    </citation>
    <scope>NUCLEOTIDE SEQUENCE [LARGE SCALE GENOMIC DNA]</scope>
    <source>
        <strain evidence="2 3">PON 10</strain>
    </source>
</reference>
<protein>
    <recommendedName>
        <fullName evidence="4">Membrane biogenesis protein</fullName>
    </recommendedName>
</protein>
<dbReference type="EMBL" id="MPZN01000024">
    <property type="protein sequence ID" value="PPL18868.1"/>
    <property type="molecule type" value="Genomic_DNA"/>
</dbReference>
<name>A0ABX5AVB6_9MICO</name>
<dbReference type="Proteomes" id="UP000237755">
    <property type="component" value="Unassembled WGS sequence"/>
</dbReference>